<dbReference type="EMBL" id="JACHEH010000006">
    <property type="protein sequence ID" value="MBB6169187.1"/>
    <property type="molecule type" value="Genomic_DNA"/>
</dbReference>
<organism evidence="3 4">
    <name type="scientific">Chelatococcus composti</name>
    <dbReference type="NCBI Taxonomy" id="1743235"/>
    <lineage>
        <taxon>Bacteria</taxon>
        <taxon>Pseudomonadati</taxon>
        <taxon>Pseudomonadota</taxon>
        <taxon>Alphaproteobacteria</taxon>
        <taxon>Hyphomicrobiales</taxon>
        <taxon>Chelatococcaceae</taxon>
        <taxon>Chelatococcus</taxon>
    </lineage>
</organism>
<feature type="signal peptide" evidence="1">
    <location>
        <begin position="1"/>
        <end position="22"/>
    </location>
</feature>
<dbReference type="GO" id="GO:0004519">
    <property type="term" value="F:endonuclease activity"/>
    <property type="evidence" value="ECO:0007669"/>
    <property type="project" value="UniProtKB-KW"/>
</dbReference>
<name>A0A841K9L0_9HYPH</name>
<keyword evidence="3" id="KW-0255">Endonuclease</keyword>
<dbReference type="AlphaFoldDB" id="A0A841K9L0"/>
<evidence type="ECO:0000259" key="2">
    <source>
        <dbReference type="SMART" id="SM00318"/>
    </source>
</evidence>
<keyword evidence="3" id="KW-0540">Nuclease</keyword>
<evidence type="ECO:0000313" key="4">
    <source>
        <dbReference type="Proteomes" id="UP000588017"/>
    </source>
</evidence>
<evidence type="ECO:0000313" key="3">
    <source>
        <dbReference type="EMBL" id="MBB6169187.1"/>
    </source>
</evidence>
<reference evidence="3 4" key="1">
    <citation type="submission" date="2020-08" db="EMBL/GenBank/DDBJ databases">
        <title>Genomic Encyclopedia of Type Strains, Phase IV (KMG-IV): sequencing the most valuable type-strain genomes for metagenomic binning, comparative biology and taxonomic classification.</title>
        <authorList>
            <person name="Goeker M."/>
        </authorList>
    </citation>
    <scope>NUCLEOTIDE SEQUENCE [LARGE SCALE GENOMIC DNA]</scope>
    <source>
        <strain evidence="3 4">DSM 101465</strain>
    </source>
</reference>
<keyword evidence="4" id="KW-1185">Reference proteome</keyword>
<gene>
    <name evidence="3" type="ORF">HNQ73_002824</name>
</gene>
<sequence>MRCPSLLPLLAFAAGIGAASFAGHGPAETVVAETARMVHRPAGAMPGSFAAGVLRVVDGDTLEARVAVWPGQEIVTLVRLAGVDAPELDGRCAAERRAAAAAREALSRLVGNGAVVLSEVRPDKYFGRVVARVAGADGRDFGQVLGEAGHVRPYEGGRRLSWCEAGPVAAGKAAPARKHDSLSAQRL</sequence>
<dbReference type="SUPFAM" id="SSF50199">
    <property type="entry name" value="Staphylococcal nuclease"/>
    <property type="match status" value="1"/>
</dbReference>
<dbReference type="InterPro" id="IPR035437">
    <property type="entry name" value="SNase_OB-fold_sf"/>
</dbReference>
<comment type="caution">
    <text evidence="3">The sequence shown here is derived from an EMBL/GenBank/DDBJ whole genome shotgun (WGS) entry which is preliminary data.</text>
</comment>
<keyword evidence="1" id="KW-0732">Signal</keyword>
<dbReference type="RefSeq" id="WP_244650212.1">
    <property type="nucleotide sequence ID" value="NZ_BMHX01000006.1"/>
</dbReference>
<proteinExistence type="predicted"/>
<protein>
    <submittedName>
        <fullName evidence="3">Endonuclease YncB(Thermonuclease family)</fullName>
    </submittedName>
</protein>
<feature type="chain" id="PRO_5032390362" evidence="1">
    <location>
        <begin position="23"/>
        <end position="187"/>
    </location>
</feature>
<evidence type="ECO:0000256" key="1">
    <source>
        <dbReference type="SAM" id="SignalP"/>
    </source>
</evidence>
<dbReference type="SMART" id="SM00318">
    <property type="entry name" value="SNc"/>
    <property type="match status" value="1"/>
</dbReference>
<feature type="domain" description="TNase-like" evidence="2">
    <location>
        <begin position="47"/>
        <end position="180"/>
    </location>
</feature>
<keyword evidence="3" id="KW-0378">Hydrolase</keyword>
<accession>A0A841K9L0</accession>
<dbReference type="Pfam" id="PF00565">
    <property type="entry name" value="SNase"/>
    <property type="match status" value="1"/>
</dbReference>
<dbReference type="Proteomes" id="UP000588017">
    <property type="component" value="Unassembled WGS sequence"/>
</dbReference>
<dbReference type="InterPro" id="IPR016071">
    <property type="entry name" value="Staphylococal_nuclease_OB-fold"/>
</dbReference>
<dbReference type="Gene3D" id="2.40.50.90">
    <property type="match status" value="1"/>
</dbReference>